<evidence type="ECO:0000313" key="2">
    <source>
        <dbReference type="Proteomes" id="UP001183585"/>
    </source>
</evidence>
<dbReference type="RefSeq" id="WP_274995666.1">
    <property type="nucleotide sequence ID" value="NZ_JAJQQP010000010.1"/>
</dbReference>
<proteinExistence type="predicted"/>
<name>A0ABU2CKK4_9MICO</name>
<dbReference type="Proteomes" id="UP001183585">
    <property type="component" value="Unassembled WGS sequence"/>
</dbReference>
<protein>
    <submittedName>
        <fullName evidence="1">Uncharacterized protein</fullName>
    </submittedName>
</protein>
<dbReference type="EMBL" id="JAVDYE010000001">
    <property type="protein sequence ID" value="MDR7381865.1"/>
    <property type="molecule type" value="Genomic_DNA"/>
</dbReference>
<evidence type="ECO:0000313" key="1">
    <source>
        <dbReference type="EMBL" id="MDR7381865.1"/>
    </source>
</evidence>
<accession>A0ABU2CKK4</accession>
<sequence>MTSVAGTIRFAVARVSNELGEDLEVQVFVDDVEMTSRGAGLGMSPFGLLFPENRLVATTEPRIVPIARCTCGTYGCGVTDVRIRRQGDVVHWDWLHETPADHGATFDAAAYDAEAARIGADHTWERAEDTAERLILTGVDHAWLDAEGLRLQFARPVFDDPSTYRIVLRTTDRGYQVFLRFPLRGRTPVDVVDEALATLRTPPASWPATFSPTSRTVTGPPGIAGRRWRQERFLRRRTRKG</sequence>
<gene>
    <name evidence="1" type="ORF">J2S48_001380</name>
</gene>
<keyword evidence="2" id="KW-1185">Reference proteome</keyword>
<reference evidence="1 2" key="1">
    <citation type="submission" date="2023-07" db="EMBL/GenBank/DDBJ databases">
        <title>Sequencing the genomes of 1000 actinobacteria strains.</title>
        <authorList>
            <person name="Klenk H.-P."/>
        </authorList>
    </citation>
    <scope>NUCLEOTIDE SEQUENCE [LARGE SCALE GENOMIC DNA]</scope>
    <source>
        <strain evidence="1 2">DSM 45554</strain>
    </source>
</reference>
<organism evidence="1 2">
    <name type="scientific">Promicromonospora iranensis</name>
    <dbReference type="NCBI Taxonomy" id="1105144"/>
    <lineage>
        <taxon>Bacteria</taxon>
        <taxon>Bacillati</taxon>
        <taxon>Actinomycetota</taxon>
        <taxon>Actinomycetes</taxon>
        <taxon>Micrococcales</taxon>
        <taxon>Promicromonosporaceae</taxon>
        <taxon>Promicromonospora</taxon>
    </lineage>
</organism>
<comment type="caution">
    <text evidence="1">The sequence shown here is derived from an EMBL/GenBank/DDBJ whole genome shotgun (WGS) entry which is preliminary data.</text>
</comment>